<dbReference type="PANTHER" id="PTHR43537">
    <property type="entry name" value="TRANSCRIPTIONAL REGULATOR, GNTR FAMILY"/>
    <property type="match status" value="1"/>
</dbReference>
<feature type="domain" description="HTH gntR-type" evidence="4">
    <location>
        <begin position="33"/>
        <end position="100"/>
    </location>
</feature>
<dbReference type="SUPFAM" id="SSF46785">
    <property type="entry name" value="Winged helix' DNA-binding domain"/>
    <property type="match status" value="1"/>
</dbReference>
<accession>A0ABU5DJ73</accession>
<dbReference type="PANTHER" id="PTHR43537:SF24">
    <property type="entry name" value="GLUCONATE OPERON TRANSCRIPTIONAL REPRESSOR"/>
    <property type="match status" value="1"/>
</dbReference>
<comment type="caution">
    <text evidence="5">The sequence shown here is derived from an EMBL/GenBank/DDBJ whole genome shotgun (WGS) entry which is preliminary data.</text>
</comment>
<evidence type="ECO:0000256" key="1">
    <source>
        <dbReference type="ARBA" id="ARBA00023015"/>
    </source>
</evidence>
<evidence type="ECO:0000256" key="3">
    <source>
        <dbReference type="ARBA" id="ARBA00023163"/>
    </source>
</evidence>
<evidence type="ECO:0000313" key="5">
    <source>
        <dbReference type="EMBL" id="MDY0746336.1"/>
    </source>
</evidence>
<reference evidence="5 6" key="1">
    <citation type="submission" date="2023-11" db="EMBL/GenBank/DDBJ databases">
        <title>Paucibacter sp. nov., isolated from fresh soil in Korea.</title>
        <authorList>
            <person name="Le N.T.T."/>
        </authorList>
    </citation>
    <scope>NUCLEOTIDE SEQUENCE [LARGE SCALE GENOMIC DNA]</scope>
    <source>
        <strain evidence="5 6">R3-3</strain>
    </source>
</reference>
<evidence type="ECO:0000256" key="2">
    <source>
        <dbReference type="ARBA" id="ARBA00023125"/>
    </source>
</evidence>
<dbReference type="SMART" id="SM00345">
    <property type="entry name" value="HTH_GNTR"/>
    <property type="match status" value="1"/>
</dbReference>
<protein>
    <submittedName>
        <fullName evidence="5">GntR family transcriptional regulator</fullName>
    </submittedName>
</protein>
<proteinExistence type="predicted"/>
<keyword evidence="2" id="KW-0238">DNA-binding</keyword>
<dbReference type="InterPro" id="IPR036388">
    <property type="entry name" value="WH-like_DNA-bd_sf"/>
</dbReference>
<dbReference type="CDD" id="cd07377">
    <property type="entry name" value="WHTH_GntR"/>
    <property type="match status" value="1"/>
</dbReference>
<dbReference type="SMART" id="SM00895">
    <property type="entry name" value="FCD"/>
    <property type="match status" value="1"/>
</dbReference>
<gene>
    <name evidence="5" type="ORF">SNE35_17625</name>
</gene>
<sequence length="246" mass="26665">MIETDDANTAQQLAEIASRYHATPRHEAASADALSDLVVVPTLREAIVSNILKPGTRLIEVALTRQLGVSRTPVREAFLQLEREGLVTVVARTGVFVRQVTPRDVDEIYTVRSALESLAIELAARQLTAVGKAQLDEALEAMHRCVESADPVGYTEELDGFYAIVMRLADNAVLQHTHDSLLGPVRRLRRIAMSSSGRMRASYEQSVRIRDALTARDGPSAALLIREQLANACTAAKAVLQASAGG</sequence>
<dbReference type="Gene3D" id="1.10.10.10">
    <property type="entry name" value="Winged helix-like DNA-binding domain superfamily/Winged helix DNA-binding domain"/>
    <property type="match status" value="1"/>
</dbReference>
<evidence type="ECO:0000313" key="6">
    <source>
        <dbReference type="Proteomes" id="UP001285263"/>
    </source>
</evidence>
<dbReference type="Pfam" id="PF07729">
    <property type="entry name" value="FCD"/>
    <property type="match status" value="1"/>
</dbReference>
<keyword evidence="1" id="KW-0805">Transcription regulation</keyword>
<organism evidence="5 6">
    <name type="scientific">Roseateles agri</name>
    <dbReference type="NCBI Taxonomy" id="3098619"/>
    <lineage>
        <taxon>Bacteria</taxon>
        <taxon>Pseudomonadati</taxon>
        <taxon>Pseudomonadota</taxon>
        <taxon>Betaproteobacteria</taxon>
        <taxon>Burkholderiales</taxon>
        <taxon>Sphaerotilaceae</taxon>
        <taxon>Roseateles</taxon>
    </lineage>
</organism>
<dbReference type="SUPFAM" id="SSF48008">
    <property type="entry name" value="GntR ligand-binding domain-like"/>
    <property type="match status" value="1"/>
</dbReference>
<dbReference type="Pfam" id="PF00392">
    <property type="entry name" value="GntR"/>
    <property type="match status" value="1"/>
</dbReference>
<evidence type="ECO:0000259" key="4">
    <source>
        <dbReference type="PROSITE" id="PS50949"/>
    </source>
</evidence>
<dbReference type="PROSITE" id="PS50949">
    <property type="entry name" value="HTH_GNTR"/>
    <property type="match status" value="1"/>
</dbReference>
<dbReference type="RefSeq" id="WP_320424238.1">
    <property type="nucleotide sequence ID" value="NZ_JAXCLA010000005.1"/>
</dbReference>
<dbReference type="InterPro" id="IPR036390">
    <property type="entry name" value="WH_DNA-bd_sf"/>
</dbReference>
<dbReference type="EMBL" id="JAXCLA010000005">
    <property type="protein sequence ID" value="MDY0746336.1"/>
    <property type="molecule type" value="Genomic_DNA"/>
</dbReference>
<dbReference type="InterPro" id="IPR008920">
    <property type="entry name" value="TF_FadR/GntR_C"/>
</dbReference>
<name>A0ABU5DJ73_9BURK</name>
<dbReference type="Gene3D" id="1.20.120.530">
    <property type="entry name" value="GntR ligand-binding domain-like"/>
    <property type="match status" value="1"/>
</dbReference>
<dbReference type="Proteomes" id="UP001285263">
    <property type="component" value="Unassembled WGS sequence"/>
</dbReference>
<dbReference type="InterPro" id="IPR000524">
    <property type="entry name" value="Tscrpt_reg_HTH_GntR"/>
</dbReference>
<keyword evidence="3" id="KW-0804">Transcription</keyword>
<dbReference type="InterPro" id="IPR011711">
    <property type="entry name" value="GntR_C"/>
</dbReference>
<keyword evidence="6" id="KW-1185">Reference proteome</keyword>